<proteinExistence type="predicted"/>
<evidence type="ECO:0000313" key="1">
    <source>
        <dbReference type="EMBL" id="KXZ58724.1"/>
    </source>
</evidence>
<keyword evidence="2" id="KW-1185">Reference proteome</keyword>
<sequence length="70" mass="7437">MLGQIPISLPEDHELLAVATIALDRAGEYSLSIHNVVDATITMTPAQQANSLRILATGVEAEAVGREEQP</sequence>
<dbReference type="Proteomes" id="UP000075357">
    <property type="component" value="Unassembled WGS sequence"/>
</dbReference>
<dbReference type="EMBL" id="LRAD01000053">
    <property type="protein sequence ID" value="KXZ58724.1"/>
    <property type="molecule type" value="Genomic_DNA"/>
</dbReference>
<dbReference type="PATRIC" id="fig|36807.3.peg.2470"/>
<gene>
    <name evidence="1" type="ORF">Mlaev_02427</name>
</gene>
<protein>
    <submittedName>
        <fullName evidence="1">Uncharacterized protein</fullName>
    </submittedName>
</protein>
<accession>A0A150H9R5</accession>
<dbReference type="STRING" id="36807.Mlaev_02427"/>
<dbReference type="AlphaFoldDB" id="A0A150H9R5"/>
<organism evidence="1 2">
    <name type="scientific">Microbacterium laevaniformans</name>
    <dbReference type="NCBI Taxonomy" id="36807"/>
    <lineage>
        <taxon>Bacteria</taxon>
        <taxon>Bacillati</taxon>
        <taxon>Actinomycetota</taxon>
        <taxon>Actinomycetes</taxon>
        <taxon>Micrococcales</taxon>
        <taxon>Microbacteriaceae</taxon>
        <taxon>Microbacterium</taxon>
    </lineage>
</organism>
<reference evidence="1 2" key="1">
    <citation type="submission" date="2016-01" db="EMBL/GenBank/DDBJ databases">
        <title>Draft genome sequences of Microbacterium laevaniformans LCDC 91-0039 and the type strain of Microbacterium hominis LCDC 84-209.</title>
        <authorList>
            <person name="Bernier A.-M."/>
            <person name="Bernard K."/>
        </authorList>
    </citation>
    <scope>NUCLEOTIDE SEQUENCE [LARGE SCALE GENOMIC DNA]</scope>
    <source>
        <strain evidence="1 2">LCDC 91-0039</strain>
    </source>
</reference>
<comment type="caution">
    <text evidence="1">The sequence shown here is derived from an EMBL/GenBank/DDBJ whole genome shotgun (WGS) entry which is preliminary data.</text>
</comment>
<dbReference type="RefSeq" id="WP_061683576.1">
    <property type="nucleotide sequence ID" value="NZ_LRAD01000053.1"/>
</dbReference>
<name>A0A150H9R5_9MICO</name>
<evidence type="ECO:0000313" key="2">
    <source>
        <dbReference type="Proteomes" id="UP000075357"/>
    </source>
</evidence>